<evidence type="ECO:0000259" key="2">
    <source>
        <dbReference type="Pfam" id="PF10756"/>
    </source>
</evidence>
<keyword evidence="4" id="KW-1185">Reference proteome</keyword>
<dbReference type="Proteomes" id="UP001500603">
    <property type="component" value="Unassembled WGS sequence"/>
</dbReference>
<dbReference type="EMBL" id="BAABJM010000002">
    <property type="protein sequence ID" value="GAA5053761.1"/>
    <property type="molecule type" value="Genomic_DNA"/>
</dbReference>
<keyword evidence="1" id="KW-0472">Membrane</keyword>
<evidence type="ECO:0000256" key="1">
    <source>
        <dbReference type="SAM" id="Phobius"/>
    </source>
</evidence>
<dbReference type="InterPro" id="IPR019692">
    <property type="entry name" value="CFP-6_PH"/>
</dbReference>
<keyword evidence="1" id="KW-1133">Transmembrane helix</keyword>
<keyword evidence="1" id="KW-0812">Transmembrane</keyword>
<gene>
    <name evidence="3" type="ORF">GCM10023318_27960</name>
</gene>
<protein>
    <submittedName>
        <fullName evidence="3">PH domain-containing protein</fullName>
    </submittedName>
</protein>
<reference evidence="4" key="1">
    <citation type="journal article" date="2019" name="Int. J. Syst. Evol. Microbiol.">
        <title>The Global Catalogue of Microorganisms (GCM) 10K type strain sequencing project: providing services to taxonomists for standard genome sequencing and annotation.</title>
        <authorList>
            <consortium name="The Broad Institute Genomics Platform"/>
            <consortium name="The Broad Institute Genome Sequencing Center for Infectious Disease"/>
            <person name="Wu L."/>
            <person name="Ma J."/>
        </authorList>
    </citation>
    <scope>NUCLEOTIDE SEQUENCE [LARGE SCALE GENOMIC DNA]</scope>
    <source>
        <strain evidence="4">JCM 18298</strain>
    </source>
</reference>
<sequence length="168" mass="18777">MPVERIFRRADHSAEVAGAEGSAWDLVVRPKRAVRNSWIVATVLFAIFTVGGIWLRTGSTGVHFRVADQVAMILFGAFLAGAVLMLTRPRLRVGPSGVSVRNVLGDSDFPWEYIRGVSFADRKAWARLELLDDEYVPLLALRSNDKERTAHAMEQFRELGARYTESSN</sequence>
<comment type="caution">
    <text evidence="3">The sequence shown here is derived from an EMBL/GenBank/DDBJ whole genome shotgun (WGS) entry which is preliminary data.</text>
</comment>
<dbReference type="RefSeq" id="WP_345495746.1">
    <property type="nucleotide sequence ID" value="NZ_BAABJM010000002.1"/>
</dbReference>
<name>A0ABP9KBC7_9NOCA</name>
<evidence type="ECO:0000313" key="3">
    <source>
        <dbReference type="EMBL" id="GAA5053761.1"/>
    </source>
</evidence>
<feature type="transmembrane region" description="Helical" evidence="1">
    <location>
        <begin position="69"/>
        <end position="87"/>
    </location>
</feature>
<organism evidence="3 4">
    <name type="scientific">Nocardia callitridis</name>
    <dbReference type="NCBI Taxonomy" id="648753"/>
    <lineage>
        <taxon>Bacteria</taxon>
        <taxon>Bacillati</taxon>
        <taxon>Actinomycetota</taxon>
        <taxon>Actinomycetes</taxon>
        <taxon>Mycobacteriales</taxon>
        <taxon>Nocardiaceae</taxon>
        <taxon>Nocardia</taxon>
    </lineage>
</organism>
<accession>A0ABP9KBC7</accession>
<feature type="domain" description="Low molecular weight protein antigen 6 PH" evidence="2">
    <location>
        <begin position="88"/>
        <end position="157"/>
    </location>
</feature>
<proteinExistence type="predicted"/>
<evidence type="ECO:0000313" key="4">
    <source>
        <dbReference type="Proteomes" id="UP001500603"/>
    </source>
</evidence>
<dbReference type="Pfam" id="PF10756">
    <property type="entry name" value="bPH_6"/>
    <property type="match status" value="1"/>
</dbReference>
<feature type="transmembrane region" description="Helical" evidence="1">
    <location>
        <begin position="38"/>
        <end position="57"/>
    </location>
</feature>